<proteinExistence type="predicted"/>
<dbReference type="NCBIfam" id="TIGR01409">
    <property type="entry name" value="TAT_signal_seq"/>
    <property type="match status" value="1"/>
</dbReference>
<comment type="caution">
    <text evidence="3">The sequence shown here is derived from an EMBL/GenBank/DDBJ whole genome shotgun (WGS) entry which is preliminary data.</text>
</comment>
<protein>
    <submittedName>
        <fullName evidence="3">ABC transporter substrate-binding protein</fullName>
    </submittedName>
</protein>
<dbReference type="Gene3D" id="3.40.50.2300">
    <property type="match status" value="2"/>
</dbReference>
<dbReference type="InterPro" id="IPR028082">
    <property type="entry name" value="Peripla_BP_I"/>
</dbReference>
<dbReference type="PROSITE" id="PS51318">
    <property type="entry name" value="TAT"/>
    <property type="match status" value="1"/>
</dbReference>
<dbReference type="EMBL" id="JBHSWV010000132">
    <property type="protein sequence ID" value="MFC6765180.1"/>
    <property type="molecule type" value="Genomic_DNA"/>
</dbReference>
<dbReference type="InterPro" id="IPR006311">
    <property type="entry name" value="TAT_signal"/>
</dbReference>
<dbReference type="AlphaFoldDB" id="A0ABD5SIQ8"/>
<evidence type="ECO:0000313" key="3">
    <source>
        <dbReference type="EMBL" id="MFC6765180.1"/>
    </source>
</evidence>
<reference evidence="3 4" key="1">
    <citation type="journal article" date="2019" name="Int. J. Syst. Evol. Microbiol.">
        <title>The Global Catalogue of Microorganisms (GCM) 10K type strain sequencing project: providing services to taxonomists for standard genome sequencing and annotation.</title>
        <authorList>
            <consortium name="The Broad Institute Genomics Platform"/>
            <consortium name="The Broad Institute Genome Sequencing Center for Infectious Disease"/>
            <person name="Wu L."/>
            <person name="Ma J."/>
        </authorList>
    </citation>
    <scope>NUCLEOTIDE SEQUENCE [LARGE SCALE GENOMIC DNA]</scope>
    <source>
        <strain evidence="3 4">LMG 29247</strain>
    </source>
</reference>
<keyword evidence="4" id="KW-1185">Reference proteome</keyword>
<evidence type="ECO:0000256" key="1">
    <source>
        <dbReference type="ARBA" id="ARBA00022729"/>
    </source>
</evidence>
<feature type="domain" description="Leucine-binding protein" evidence="2">
    <location>
        <begin position="66"/>
        <end position="412"/>
    </location>
</feature>
<dbReference type="InterPro" id="IPR019546">
    <property type="entry name" value="TAT_signal_bac_arc"/>
</dbReference>
<sequence>MASSFDPDGKIVKRGIPNIKEKIGRRRFIKGAGTATVAASMGLAGCSNPADQGEVGSGGGPIPDEPLRIACIGFTSGSASVFGVPMMQSARMTVDRINESGGILGEREIEMEEFDENVDEVVQQYRRLATREDFDVIFGYISSANVLSVAPIAEELEQPTVVWDTGTTDLFDDAVTDPQYVFRTCASSSTDAVGAARLLQNALPEVETVAGVNQDYAFGRNNWDLFERAVESLGIDVELVDARFTPFPNDNYSSTISALNSTNPDFIYSSHWGGDAVNFITQANNQGLFDDTIPCFTAGSHVMGNIPDEIPEGIIFGARGPHYPFGTQQWNTLHEEFVQNYQDEYDEPPYAHGAFHAWQAIWAYVYSVERAYNLSGKYPSKDQWVESMEGIGFNSPSGFVNMPQGSHNVTEPSFYGFSDPQEDRVALRDTVWITSEQVNPPASMTTGEWIDQL</sequence>
<dbReference type="SUPFAM" id="SSF53822">
    <property type="entry name" value="Periplasmic binding protein-like I"/>
    <property type="match status" value="1"/>
</dbReference>
<dbReference type="PANTHER" id="PTHR30483:SF37">
    <property type="entry name" value="ABC TRANSPORTER SUBSTRATE-BINDING PROTEIN"/>
    <property type="match status" value="1"/>
</dbReference>
<dbReference type="CDD" id="cd06330">
    <property type="entry name" value="PBP1_As_SBP-like"/>
    <property type="match status" value="1"/>
</dbReference>
<dbReference type="Proteomes" id="UP001596383">
    <property type="component" value="Unassembled WGS sequence"/>
</dbReference>
<dbReference type="InterPro" id="IPR028081">
    <property type="entry name" value="Leu-bd"/>
</dbReference>
<dbReference type="Pfam" id="PF13458">
    <property type="entry name" value="Peripla_BP_6"/>
    <property type="match status" value="1"/>
</dbReference>
<gene>
    <name evidence="3" type="ORF">ACFQE6_09280</name>
</gene>
<evidence type="ECO:0000313" key="4">
    <source>
        <dbReference type="Proteomes" id="UP001596383"/>
    </source>
</evidence>
<keyword evidence="1" id="KW-0732">Signal</keyword>
<dbReference type="PANTHER" id="PTHR30483">
    <property type="entry name" value="LEUCINE-SPECIFIC-BINDING PROTEIN"/>
    <property type="match status" value="1"/>
</dbReference>
<accession>A0ABD5SIQ8</accession>
<organism evidence="3 4">
    <name type="scientific">Natrinema soli</name>
    <dbReference type="NCBI Taxonomy" id="1930624"/>
    <lineage>
        <taxon>Archaea</taxon>
        <taxon>Methanobacteriati</taxon>
        <taxon>Methanobacteriota</taxon>
        <taxon>Stenosarchaea group</taxon>
        <taxon>Halobacteria</taxon>
        <taxon>Halobacteriales</taxon>
        <taxon>Natrialbaceae</taxon>
        <taxon>Natrinema</taxon>
    </lineage>
</organism>
<evidence type="ECO:0000259" key="2">
    <source>
        <dbReference type="Pfam" id="PF13458"/>
    </source>
</evidence>
<dbReference type="RefSeq" id="WP_273738217.1">
    <property type="nucleotide sequence ID" value="NZ_JAQIVI010000132.1"/>
</dbReference>
<dbReference type="InterPro" id="IPR051010">
    <property type="entry name" value="BCAA_transport"/>
</dbReference>
<name>A0ABD5SIQ8_9EURY</name>